<dbReference type="InterPro" id="IPR036020">
    <property type="entry name" value="WW_dom_sf"/>
</dbReference>
<dbReference type="SUPFAM" id="SSF51045">
    <property type="entry name" value="WW domain"/>
    <property type="match status" value="1"/>
</dbReference>
<protein>
    <recommendedName>
        <fullName evidence="2">WW domain-containing protein</fullName>
    </recommendedName>
</protein>
<feature type="compositionally biased region" description="Gly residues" evidence="1">
    <location>
        <begin position="722"/>
        <end position="734"/>
    </location>
</feature>
<evidence type="ECO:0000313" key="3">
    <source>
        <dbReference type="EMBL" id="GMH85278.1"/>
    </source>
</evidence>
<proteinExistence type="predicted"/>
<sequence length="786" mass="86158">MLTTVFLLDPSPTPNTTTSNQRNSPSSLDYQKMVAHSIASRLSQTVHPLTLTGSAPTTFTLLRTHGSEGKYGGKCLTLLQPLDSPSPPPRFTSSLSNLRHSSPPPPPGSLNSSISLALSIQAASISSHHKTTPSIHHPLSTSCGRRPLITPSPCYILLNLSSIMSNKLSIRPQSFSSIYNAPLVQWNRLQVIIMTGEEGVGPEEEKIVKGYRELCGAVGGRVWIWKGGNGRKINKLSEALMSSYCVPDFLPSHVLRHILERPNEPLQLGEGKRAALPNITVAIVYEGKKNIVDATFVGQSGGGNGGQNGNGGEDTEEPVFRPPQSSVPIIPFPDTLAGKPKSTYPNLTLLPVSNNSHCLTFLHPLTSLLTALKNLKKGDRRIAYEMYYINELRVPTGIHDVASIVDSVTKINLGVVYKPGNGSGAVLVMGPPCVEALGELTVKALGKSEEFWEKMKGKNSGIRPTPTGKLREDFKAFASLIPPYYADSIRAWAKVMDSAFAEDLTRHLPKVTYENPSARADGERARVFLDEGKKGGEGEYVDYRKVYEEGMKKFFPSACNLSRRVTDNAQFSTVLEGQFEGRSKKISEQGNHRNRKVNESDLLRLNTIGRDGIWEGRYDDDAFPPQFFHPITGQFTDSPEARRMGVNVDFGNPFASREPTIGEVWSSQRKKRKKKIEEAGEEEGVFAFAKVGEEDEKEEVLLPPTSSTTPPVTPKTATQSPPGGGASGGGGTGGQSLTEEQLTDEKNKPSVRLPKDWVLAWSRSNKRWYFYNIPSKKSVWELAHVR</sequence>
<feature type="compositionally biased region" description="Gly residues" evidence="1">
    <location>
        <begin position="299"/>
        <end position="312"/>
    </location>
</feature>
<dbReference type="CDD" id="cd00201">
    <property type="entry name" value="WW"/>
    <property type="match status" value="1"/>
</dbReference>
<dbReference type="OrthoDB" id="9449012at2759"/>
<feature type="region of interest" description="Disordered" evidence="1">
    <location>
        <begin position="298"/>
        <end position="324"/>
    </location>
</feature>
<feature type="region of interest" description="Disordered" evidence="1">
    <location>
        <begin position="686"/>
        <end position="749"/>
    </location>
</feature>
<reference evidence="4" key="1">
    <citation type="journal article" date="2023" name="Commun. Biol.">
        <title>Genome analysis of Parmales, the sister group of diatoms, reveals the evolutionary specialization of diatoms from phago-mixotrophs to photoautotrophs.</title>
        <authorList>
            <person name="Ban H."/>
            <person name="Sato S."/>
            <person name="Yoshikawa S."/>
            <person name="Yamada K."/>
            <person name="Nakamura Y."/>
            <person name="Ichinomiya M."/>
            <person name="Sato N."/>
            <person name="Blanc-Mathieu R."/>
            <person name="Endo H."/>
            <person name="Kuwata A."/>
            <person name="Ogata H."/>
        </authorList>
    </citation>
    <scope>NUCLEOTIDE SEQUENCE [LARGE SCALE GENOMIC DNA]</scope>
    <source>
        <strain evidence="4">NIES 3701</strain>
    </source>
</reference>
<feature type="region of interest" description="Disordered" evidence="1">
    <location>
        <begin position="1"/>
        <end position="26"/>
    </location>
</feature>
<feature type="region of interest" description="Disordered" evidence="1">
    <location>
        <begin position="78"/>
        <end position="113"/>
    </location>
</feature>
<feature type="compositionally biased region" description="Low complexity" evidence="1">
    <location>
        <begin position="701"/>
        <end position="710"/>
    </location>
</feature>
<dbReference type="InterPro" id="IPR001202">
    <property type="entry name" value="WW_dom"/>
</dbReference>
<dbReference type="Gene3D" id="2.20.70.10">
    <property type="match status" value="1"/>
</dbReference>
<evidence type="ECO:0000256" key="1">
    <source>
        <dbReference type="SAM" id="MobiDB-lite"/>
    </source>
</evidence>
<dbReference type="PROSITE" id="PS50020">
    <property type="entry name" value="WW_DOMAIN_2"/>
    <property type="match status" value="1"/>
</dbReference>
<accession>A0A9W7EN47</accession>
<gene>
    <name evidence="3" type="ORF">TrST_g7603</name>
</gene>
<feature type="compositionally biased region" description="Low complexity" evidence="1">
    <location>
        <begin position="14"/>
        <end position="26"/>
    </location>
</feature>
<dbReference type="Proteomes" id="UP001165085">
    <property type="component" value="Unassembled WGS sequence"/>
</dbReference>
<evidence type="ECO:0000259" key="2">
    <source>
        <dbReference type="PROSITE" id="PS50020"/>
    </source>
</evidence>
<name>A0A9W7EN47_9STRA</name>
<evidence type="ECO:0000313" key="4">
    <source>
        <dbReference type="Proteomes" id="UP001165085"/>
    </source>
</evidence>
<feature type="domain" description="WW" evidence="2">
    <location>
        <begin position="751"/>
        <end position="785"/>
    </location>
</feature>
<organism evidence="3 4">
    <name type="scientific">Triparma strigata</name>
    <dbReference type="NCBI Taxonomy" id="1606541"/>
    <lineage>
        <taxon>Eukaryota</taxon>
        <taxon>Sar</taxon>
        <taxon>Stramenopiles</taxon>
        <taxon>Ochrophyta</taxon>
        <taxon>Bolidophyceae</taxon>
        <taxon>Parmales</taxon>
        <taxon>Triparmaceae</taxon>
        <taxon>Triparma</taxon>
    </lineage>
</organism>
<dbReference type="EMBL" id="BRXY01000301">
    <property type="protein sequence ID" value="GMH85278.1"/>
    <property type="molecule type" value="Genomic_DNA"/>
</dbReference>
<comment type="caution">
    <text evidence="3">The sequence shown here is derived from an EMBL/GenBank/DDBJ whole genome shotgun (WGS) entry which is preliminary data.</text>
</comment>
<dbReference type="AlphaFoldDB" id="A0A9W7EN47"/>
<keyword evidence="4" id="KW-1185">Reference proteome</keyword>